<sequence>GKAAAERECRVARRQRWTRERRQGVGEVVGTSVTVTKEEDDFKSVPVGEEGGRWLWWP</sequence>
<protein>
    <submittedName>
        <fullName evidence="1">Uncharacterized protein</fullName>
    </submittedName>
</protein>
<dbReference type="AlphaFoldDB" id="A0A2K3L5K9"/>
<evidence type="ECO:0000313" key="2">
    <source>
        <dbReference type="Proteomes" id="UP000236291"/>
    </source>
</evidence>
<feature type="non-terminal residue" evidence="1">
    <location>
        <position position="1"/>
    </location>
</feature>
<gene>
    <name evidence="1" type="ORF">L195_g029724</name>
</gene>
<accession>A0A2K3L5K9</accession>
<reference evidence="1 2" key="2">
    <citation type="journal article" date="2017" name="Front. Plant Sci.">
        <title>Gene Classification and Mining of Molecular Markers Useful in Red Clover (Trifolium pratense) Breeding.</title>
        <authorList>
            <person name="Istvanek J."/>
            <person name="Dluhosova J."/>
            <person name="Dluhos P."/>
            <person name="Patkova L."/>
            <person name="Nedelnik J."/>
            <person name="Repkova J."/>
        </authorList>
    </citation>
    <scope>NUCLEOTIDE SEQUENCE [LARGE SCALE GENOMIC DNA]</scope>
    <source>
        <strain evidence="2">cv. Tatra</strain>
        <tissue evidence="1">Young leaves</tissue>
    </source>
</reference>
<evidence type="ECO:0000313" key="1">
    <source>
        <dbReference type="EMBL" id="PNX73818.1"/>
    </source>
</evidence>
<reference evidence="1 2" key="1">
    <citation type="journal article" date="2014" name="Am. J. Bot.">
        <title>Genome assembly and annotation for red clover (Trifolium pratense; Fabaceae).</title>
        <authorList>
            <person name="Istvanek J."/>
            <person name="Jaros M."/>
            <person name="Krenek A."/>
            <person name="Repkova J."/>
        </authorList>
    </citation>
    <scope>NUCLEOTIDE SEQUENCE [LARGE SCALE GENOMIC DNA]</scope>
    <source>
        <strain evidence="2">cv. Tatra</strain>
        <tissue evidence="1">Young leaves</tissue>
    </source>
</reference>
<comment type="caution">
    <text evidence="1">The sequence shown here is derived from an EMBL/GenBank/DDBJ whole genome shotgun (WGS) entry which is preliminary data.</text>
</comment>
<organism evidence="1 2">
    <name type="scientific">Trifolium pratense</name>
    <name type="common">Red clover</name>
    <dbReference type="NCBI Taxonomy" id="57577"/>
    <lineage>
        <taxon>Eukaryota</taxon>
        <taxon>Viridiplantae</taxon>
        <taxon>Streptophyta</taxon>
        <taxon>Embryophyta</taxon>
        <taxon>Tracheophyta</taxon>
        <taxon>Spermatophyta</taxon>
        <taxon>Magnoliopsida</taxon>
        <taxon>eudicotyledons</taxon>
        <taxon>Gunneridae</taxon>
        <taxon>Pentapetalae</taxon>
        <taxon>rosids</taxon>
        <taxon>fabids</taxon>
        <taxon>Fabales</taxon>
        <taxon>Fabaceae</taxon>
        <taxon>Papilionoideae</taxon>
        <taxon>50 kb inversion clade</taxon>
        <taxon>NPAAA clade</taxon>
        <taxon>Hologalegina</taxon>
        <taxon>IRL clade</taxon>
        <taxon>Trifolieae</taxon>
        <taxon>Trifolium</taxon>
    </lineage>
</organism>
<name>A0A2K3L5K9_TRIPR</name>
<dbReference type="EMBL" id="ASHM01026595">
    <property type="protein sequence ID" value="PNX73818.1"/>
    <property type="molecule type" value="Genomic_DNA"/>
</dbReference>
<proteinExistence type="predicted"/>
<dbReference type="Proteomes" id="UP000236291">
    <property type="component" value="Unassembled WGS sequence"/>
</dbReference>